<protein>
    <submittedName>
        <fullName evidence="1">Uncharacterized protein</fullName>
    </submittedName>
</protein>
<dbReference type="OrthoDB" id="9861080at2"/>
<dbReference type="AlphaFoldDB" id="A0A081P0R2"/>
<name>A0A081P0R2_9BACL</name>
<dbReference type="Proteomes" id="UP000028123">
    <property type="component" value="Unassembled WGS sequence"/>
</dbReference>
<comment type="caution">
    <text evidence="1">The sequence shown here is derived from an EMBL/GenBank/DDBJ whole genome shotgun (WGS) entry which is preliminary data.</text>
</comment>
<proteinExistence type="predicted"/>
<evidence type="ECO:0000313" key="2">
    <source>
        <dbReference type="Proteomes" id="UP000028123"/>
    </source>
</evidence>
<dbReference type="RefSeq" id="WP_036685276.1">
    <property type="nucleotide sequence ID" value="NZ_FYEP01000009.1"/>
</dbReference>
<evidence type="ECO:0000313" key="1">
    <source>
        <dbReference type="EMBL" id="KEQ24285.1"/>
    </source>
</evidence>
<accession>A0A081P0R2</accession>
<reference evidence="1 2" key="1">
    <citation type="submission" date="2014-06" db="EMBL/GenBank/DDBJ databases">
        <title>Draft genome sequence of Paenibacillus sp. MSt1.</title>
        <authorList>
            <person name="Aw Y.K."/>
            <person name="Ong K.S."/>
            <person name="Gan H.M."/>
            <person name="Lee S.M."/>
        </authorList>
    </citation>
    <scope>NUCLEOTIDE SEQUENCE [LARGE SCALE GENOMIC DNA]</scope>
    <source>
        <strain evidence="1 2">MSt1</strain>
    </source>
</reference>
<organism evidence="1 2">
    <name type="scientific">Paenibacillus tyrfis</name>
    <dbReference type="NCBI Taxonomy" id="1501230"/>
    <lineage>
        <taxon>Bacteria</taxon>
        <taxon>Bacillati</taxon>
        <taxon>Bacillota</taxon>
        <taxon>Bacilli</taxon>
        <taxon>Bacillales</taxon>
        <taxon>Paenibacillaceae</taxon>
        <taxon>Paenibacillus</taxon>
    </lineage>
</organism>
<keyword evidence="2" id="KW-1185">Reference proteome</keyword>
<gene>
    <name evidence="1" type="ORF">ET33_08295</name>
</gene>
<dbReference type="EMBL" id="JNVM01000016">
    <property type="protein sequence ID" value="KEQ24285.1"/>
    <property type="molecule type" value="Genomic_DNA"/>
</dbReference>
<sequence>MHKIIEQSVNYLLHHPDRGYLFVDPVHAIFELMRNLKHTDNPVEAYKFTFEEGSEVKFNDSIVQFMLNGYSIHKLTNTVAISKINE</sequence>